<keyword evidence="10" id="KW-1185">Reference proteome</keyword>
<keyword evidence="2" id="KW-0812">Transmembrane</keyword>
<evidence type="ECO:0000259" key="8">
    <source>
        <dbReference type="PROSITE" id="PS50113"/>
    </source>
</evidence>
<dbReference type="Pfam" id="PF00015">
    <property type="entry name" value="MCPsignal"/>
    <property type="match status" value="1"/>
</dbReference>
<dbReference type="PROSITE" id="PS50111">
    <property type="entry name" value="CHEMOTAXIS_TRANSDUC_2"/>
    <property type="match status" value="1"/>
</dbReference>
<feature type="domain" description="PAC" evidence="8">
    <location>
        <begin position="214"/>
        <end position="266"/>
    </location>
</feature>
<sequence length="438" mass="48746">MFGNKLRQENASLKEELFMVQQFLEDVGLELMELDLDPAGSITACNKVGVSEFGCNEQDLVGKHVQDLLPPQLRNARSAEPMMSAIRDERLWIGHWEIQNLTGETMWLRGAVCPIKNIHGNLDHFTIYANNLTDIIETAKEHENQIAAMQRSMAVIEFDLQGNVLHANELFLDSMGYTLDEIKGKHHRMFCSPEIYNSPDYERFWDRLRGGDFVADRFKRVDKAGREVWLEASYNPLKNTHDEYYKVVKFATVITEQVQQEQEVAHAASVAFDTSQATDASAKRGIEVMENTAEVMQQLAVQMTDAVTSIGNLDQQSHMINTIIESISSIAEQTNLLALNAAIEAARAGEQGRGFAVVADEVRQLASRTSEATDEIVGVVSKNQELTSAAVSIIESSKSQAEEVRGLVNEASGVINEIQQAAREVVDAVSQFANRLAK</sequence>
<dbReference type="Pfam" id="PF08447">
    <property type="entry name" value="PAS_3"/>
    <property type="match status" value="1"/>
</dbReference>
<feature type="domain" description="Methyl-accepting transducer" evidence="7">
    <location>
        <begin position="238"/>
        <end position="438"/>
    </location>
</feature>
<keyword evidence="5 6" id="KW-0807">Transducer</keyword>
<comment type="caution">
    <text evidence="9">The sequence shown here is derived from an EMBL/GenBank/DDBJ whole genome shotgun (WGS) entry which is preliminary data.</text>
</comment>
<dbReference type="Gene3D" id="3.30.450.20">
    <property type="entry name" value="PAS domain"/>
    <property type="match status" value="2"/>
</dbReference>
<dbReference type="InterPro" id="IPR004089">
    <property type="entry name" value="MCPsignal_dom"/>
</dbReference>
<dbReference type="GO" id="GO:0006935">
    <property type="term" value="P:chemotaxis"/>
    <property type="evidence" value="ECO:0007669"/>
    <property type="project" value="UniProtKB-ARBA"/>
</dbReference>
<proteinExistence type="predicted"/>
<dbReference type="InterPro" id="IPR000014">
    <property type="entry name" value="PAS"/>
</dbReference>
<gene>
    <name evidence="9" type="ORF">FWJ25_03030</name>
</gene>
<dbReference type="CDD" id="cd11386">
    <property type="entry name" value="MCP_signal"/>
    <property type="match status" value="1"/>
</dbReference>
<dbReference type="SUPFAM" id="SSF58104">
    <property type="entry name" value="Methyl-accepting chemotaxis protein (MCP) signaling domain"/>
    <property type="match status" value="1"/>
</dbReference>
<dbReference type="InterPro" id="IPR000700">
    <property type="entry name" value="PAS-assoc_C"/>
</dbReference>
<dbReference type="PANTHER" id="PTHR32089">
    <property type="entry name" value="METHYL-ACCEPTING CHEMOTAXIS PROTEIN MCPB"/>
    <property type="match status" value="1"/>
</dbReference>
<dbReference type="PANTHER" id="PTHR32089:SF112">
    <property type="entry name" value="LYSOZYME-LIKE PROTEIN-RELATED"/>
    <property type="match status" value="1"/>
</dbReference>
<dbReference type="NCBIfam" id="TIGR00229">
    <property type="entry name" value="sensory_box"/>
    <property type="match status" value="2"/>
</dbReference>
<accession>A0A5B0VN06</accession>
<evidence type="ECO:0000256" key="4">
    <source>
        <dbReference type="ARBA" id="ARBA00023136"/>
    </source>
</evidence>
<evidence type="ECO:0000256" key="6">
    <source>
        <dbReference type="PROSITE-ProRule" id="PRU00284"/>
    </source>
</evidence>
<evidence type="ECO:0000313" key="9">
    <source>
        <dbReference type="EMBL" id="KAA1176120.1"/>
    </source>
</evidence>
<dbReference type="AlphaFoldDB" id="A0A5B0VN06"/>
<dbReference type="SUPFAM" id="SSF55785">
    <property type="entry name" value="PYP-like sensor domain (PAS domain)"/>
    <property type="match status" value="2"/>
</dbReference>
<dbReference type="SMART" id="SM00283">
    <property type="entry name" value="MA"/>
    <property type="match status" value="1"/>
</dbReference>
<protein>
    <submittedName>
        <fullName evidence="9">PAS domain S-box protein</fullName>
    </submittedName>
</protein>
<dbReference type="CDD" id="cd00130">
    <property type="entry name" value="PAS"/>
    <property type="match status" value="2"/>
</dbReference>
<dbReference type="Gene3D" id="1.10.287.950">
    <property type="entry name" value="Methyl-accepting chemotaxis protein"/>
    <property type="match status" value="1"/>
</dbReference>
<comment type="subcellular location">
    <subcellularLocation>
        <location evidence="1">Membrane</location>
    </subcellularLocation>
</comment>
<organism evidence="9 10">
    <name type="scientific">Marinobacter salinexigens</name>
    <dbReference type="NCBI Taxonomy" id="2919747"/>
    <lineage>
        <taxon>Bacteria</taxon>
        <taxon>Pseudomonadati</taxon>
        <taxon>Pseudomonadota</taxon>
        <taxon>Gammaproteobacteria</taxon>
        <taxon>Pseudomonadales</taxon>
        <taxon>Marinobacteraceae</taxon>
        <taxon>Marinobacter</taxon>
    </lineage>
</organism>
<dbReference type="GO" id="GO:0007165">
    <property type="term" value="P:signal transduction"/>
    <property type="evidence" value="ECO:0007669"/>
    <property type="project" value="UniProtKB-KW"/>
</dbReference>
<dbReference type="InterPro" id="IPR013655">
    <property type="entry name" value="PAS_fold_3"/>
</dbReference>
<evidence type="ECO:0000256" key="2">
    <source>
        <dbReference type="ARBA" id="ARBA00022692"/>
    </source>
</evidence>
<evidence type="ECO:0000256" key="1">
    <source>
        <dbReference type="ARBA" id="ARBA00004370"/>
    </source>
</evidence>
<dbReference type="PROSITE" id="PS50113">
    <property type="entry name" value="PAC"/>
    <property type="match status" value="1"/>
</dbReference>
<dbReference type="Pfam" id="PF13426">
    <property type="entry name" value="PAS_9"/>
    <property type="match status" value="1"/>
</dbReference>
<evidence type="ECO:0000313" key="10">
    <source>
        <dbReference type="Proteomes" id="UP000323161"/>
    </source>
</evidence>
<dbReference type="Proteomes" id="UP000323161">
    <property type="component" value="Unassembled WGS sequence"/>
</dbReference>
<keyword evidence="3" id="KW-1133">Transmembrane helix</keyword>
<name>A0A5B0VN06_9GAMM</name>
<evidence type="ECO:0000256" key="3">
    <source>
        <dbReference type="ARBA" id="ARBA00022989"/>
    </source>
</evidence>
<reference evidence="9 10" key="1">
    <citation type="submission" date="2019-08" db="EMBL/GenBank/DDBJ databases">
        <title>Marinobacter ZYF650 sp. nov., a marine bacterium isolated from seawater of the Mariana trench.</title>
        <authorList>
            <person name="Ahmad W."/>
        </authorList>
    </citation>
    <scope>NUCLEOTIDE SEQUENCE [LARGE SCALE GENOMIC DNA]</scope>
    <source>
        <strain evidence="9 10">ZYF650</strain>
    </source>
</reference>
<evidence type="ECO:0000256" key="5">
    <source>
        <dbReference type="ARBA" id="ARBA00023224"/>
    </source>
</evidence>
<keyword evidence="4" id="KW-0472">Membrane</keyword>
<dbReference type="EMBL" id="VTUU01000001">
    <property type="protein sequence ID" value="KAA1176120.1"/>
    <property type="molecule type" value="Genomic_DNA"/>
</dbReference>
<evidence type="ECO:0000259" key="7">
    <source>
        <dbReference type="PROSITE" id="PS50111"/>
    </source>
</evidence>
<dbReference type="GO" id="GO:0016020">
    <property type="term" value="C:membrane"/>
    <property type="evidence" value="ECO:0007669"/>
    <property type="project" value="UniProtKB-SubCell"/>
</dbReference>
<dbReference type="InterPro" id="IPR035965">
    <property type="entry name" value="PAS-like_dom_sf"/>
</dbReference>